<protein>
    <submittedName>
        <fullName evidence="1">GSDA3 protein</fullName>
    </submittedName>
</protein>
<evidence type="ECO:0000313" key="2">
    <source>
        <dbReference type="Proteomes" id="UP000573818"/>
    </source>
</evidence>
<gene>
    <name evidence="1" type="primary">Gsdma3</name>
    <name evidence="1" type="ORF">SYLATR_R09904</name>
</gene>
<dbReference type="EMBL" id="VZSL01000105">
    <property type="protein sequence ID" value="NWY47535.1"/>
    <property type="molecule type" value="Genomic_DNA"/>
</dbReference>
<evidence type="ECO:0000313" key="1">
    <source>
        <dbReference type="EMBL" id="NWY47535.1"/>
    </source>
</evidence>
<name>A0A7K7EQP3_9SYLV</name>
<accession>A0A7K7EQP3</accession>
<proteinExistence type="predicted"/>
<dbReference type="Proteomes" id="UP000573818">
    <property type="component" value="Unassembled WGS sequence"/>
</dbReference>
<organism evidence="1 2">
    <name type="scientific">Sylvia atricapilla</name>
    <name type="common">blackcap</name>
    <dbReference type="NCBI Taxonomy" id="48155"/>
    <lineage>
        <taxon>Eukaryota</taxon>
        <taxon>Metazoa</taxon>
        <taxon>Chordata</taxon>
        <taxon>Craniata</taxon>
        <taxon>Vertebrata</taxon>
        <taxon>Euteleostomi</taxon>
        <taxon>Archelosauria</taxon>
        <taxon>Archosauria</taxon>
        <taxon>Dinosauria</taxon>
        <taxon>Saurischia</taxon>
        <taxon>Theropoda</taxon>
        <taxon>Coelurosauria</taxon>
        <taxon>Aves</taxon>
        <taxon>Neognathae</taxon>
        <taxon>Neoaves</taxon>
        <taxon>Telluraves</taxon>
        <taxon>Australaves</taxon>
        <taxon>Passeriformes</taxon>
        <taxon>Sylvioidea</taxon>
        <taxon>Sylviidae</taxon>
        <taxon>Sylviinae</taxon>
        <taxon>Sylvia</taxon>
    </lineage>
</organism>
<keyword evidence="2" id="KW-1185">Reference proteome</keyword>
<comment type="caution">
    <text evidence="1">The sequence shown here is derived from an EMBL/GenBank/DDBJ whole genome shotgun (WGS) entry which is preliminary data.</text>
</comment>
<feature type="non-terminal residue" evidence="1">
    <location>
        <position position="1"/>
    </location>
</feature>
<sequence>RFWIQTQFISAELLEDQLLLLLESLERKIVSQQLKLVRTHITLGSLQGEAGALLSFPHEEEQMLTIALVDLSGVQLQEDESAIPRDQPFEAMAALFVALYTLNLLSG</sequence>
<dbReference type="AlphaFoldDB" id="A0A7K7EQP3"/>
<reference evidence="1 2" key="1">
    <citation type="submission" date="2019-09" db="EMBL/GenBank/DDBJ databases">
        <title>Bird 10,000 Genomes (B10K) Project - Family phase.</title>
        <authorList>
            <person name="Zhang G."/>
        </authorList>
    </citation>
    <scope>NUCLEOTIDE SEQUENCE [LARGE SCALE GENOMIC DNA]</scope>
    <source>
        <strain evidence="1">OUT-0013</strain>
        <tissue evidence="1">Blood</tissue>
    </source>
</reference>
<feature type="non-terminal residue" evidence="1">
    <location>
        <position position="107"/>
    </location>
</feature>